<dbReference type="PROSITE" id="PS00438">
    <property type="entry name" value="CATALASE_2"/>
    <property type="match status" value="1"/>
</dbReference>
<keyword evidence="7" id="KW-0376">Hydrogen peroxide</keyword>
<dbReference type="RefSeq" id="WP_046201906.1">
    <property type="nucleotide sequence ID" value="NZ_JAFFSY010000003.1"/>
</dbReference>
<dbReference type="Gene3D" id="1.20.1370.60">
    <property type="match status" value="1"/>
</dbReference>
<dbReference type="Pfam" id="PF06628">
    <property type="entry name" value="Catalase-rel"/>
    <property type="match status" value="1"/>
</dbReference>
<keyword evidence="2" id="KW-0575">Peroxidase</keyword>
<comment type="caution">
    <text evidence="10">The sequence shown here is derived from an EMBL/GenBank/DDBJ whole genome shotgun (WGS) entry which is preliminary data.</text>
</comment>
<dbReference type="InterPro" id="IPR011614">
    <property type="entry name" value="Catalase_core"/>
</dbReference>
<dbReference type="Pfam" id="PF00199">
    <property type="entry name" value="Catalase"/>
    <property type="match status" value="1"/>
</dbReference>
<keyword evidence="6" id="KW-0408">Iron</keyword>
<comment type="similarity">
    <text evidence="1">Belongs to the catalase family.</text>
</comment>
<sequence length="553" mass="61353">MSNDSSHDQRFTSDDVAQRGVCPVTGHGAPQADGRSISTRVNGAPNASEEHSVTVGREGPIALHDVSLVEKLAHFNRERIPERVVHAKGSGAFGELTITEDVSQYTKADLFQPGRVTPMLARFSTVAGEKGSPDAWRDVRGFALKFYTNEGNYDLVGNNTPIFFFRDGIKFPDFIRSQKRLAGRGTIDADMRWDFWTRTPESAHQVTYLMGDRGIPKTFRNMDGFGSHTYQWINAKGERFWIKYHFKTRQGWDFLTDEEAAKLVGEDADSHREDLYAAIERGDYPTWDVKVQIMPLEEAAGYKVNPFDLTKTWSQKDYPLIPVGHFTLNRNPENFFAQIESAAFEPSNLVPGIGLSPDKMLLSRAFAYADAKRYRLGVNADQIPVNKPVCPVNSYAKDGAAVYDFPPASEPTYSPNRFERGGGYMDVDGTDAEGTGTVQSDIAPGESKYGFGRGQESGLGAAEELGLWDDNYGGDLTRGAYVRHPEDDDFSQAGALVRDVMDDAARDRLANNIVGAMAGVSDQVAKQAFNYWTHVDEWLGAEVEKRFTASQQA</sequence>
<dbReference type="InterPro" id="IPR010582">
    <property type="entry name" value="Catalase_immune_responsive"/>
</dbReference>
<dbReference type="PROSITE" id="PS51402">
    <property type="entry name" value="CATALASE_3"/>
    <property type="match status" value="1"/>
</dbReference>
<evidence type="ECO:0000256" key="7">
    <source>
        <dbReference type="ARBA" id="ARBA00023324"/>
    </source>
</evidence>
<dbReference type="SUPFAM" id="SSF56634">
    <property type="entry name" value="Heme-dependent catalase-like"/>
    <property type="match status" value="1"/>
</dbReference>
<dbReference type="InterPro" id="IPR024708">
    <property type="entry name" value="Catalase_AS"/>
</dbReference>
<feature type="compositionally biased region" description="Basic and acidic residues" evidence="8">
    <location>
        <begin position="1"/>
        <end position="17"/>
    </location>
</feature>
<proteinExistence type="inferred from homology"/>
<evidence type="ECO:0000313" key="11">
    <source>
        <dbReference type="Proteomes" id="UP001200604"/>
    </source>
</evidence>
<evidence type="ECO:0000256" key="1">
    <source>
        <dbReference type="ARBA" id="ARBA00005329"/>
    </source>
</evidence>
<reference evidence="10 11" key="1">
    <citation type="submission" date="2022-01" db="EMBL/GenBank/DDBJ databases">
        <title>Identification and Characterization of Corynebacterium sp.</title>
        <authorList>
            <person name="Luo Q."/>
            <person name="Qu P."/>
            <person name="Chen Q."/>
        </authorList>
    </citation>
    <scope>NUCLEOTIDE SEQUENCE [LARGE SCALE GENOMIC DNA]</scope>
    <source>
        <strain evidence="10 11">MC-12</strain>
    </source>
</reference>
<evidence type="ECO:0000256" key="4">
    <source>
        <dbReference type="ARBA" id="ARBA00022723"/>
    </source>
</evidence>
<keyword evidence="11" id="KW-1185">Reference proteome</keyword>
<dbReference type="InterPro" id="IPR018028">
    <property type="entry name" value="Catalase"/>
</dbReference>
<dbReference type="PIRSF" id="PIRSF038928">
    <property type="entry name" value="Catalase_clade1-3"/>
    <property type="match status" value="1"/>
</dbReference>
<evidence type="ECO:0000256" key="5">
    <source>
        <dbReference type="ARBA" id="ARBA00023002"/>
    </source>
</evidence>
<keyword evidence="5" id="KW-0560">Oxidoreductase</keyword>
<dbReference type="PANTHER" id="PTHR11465">
    <property type="entry name" value="CATALASE"/>
    <property type="match status" value="1"/>
</dbReference>
<feature type="domain" description="Catalase core" evidence="9">
    <location>
        <begin position="39"/>
        <end position="422"/>
    </location>
</feature>
<organism evidence="10 11">
    <name type="scientific">Corynebacterium parakroppenstedtii</name>
    <dbReference type="NCBI Taxonomy" id="2828363"/>
    <lineage>
        <taxon>Bacteria</taxon>
        <taxon>Bacillati</taxon>
        <taxon>Actinomycetota</taxon>
        <taxon>Actinomycetes</taxon>
        <taxon>Mycobacteriales</taxon>
        <taxon>Corynebacteriaceae</taxon>
        <taxon>Corynebacterium</taxon>
    </lineage>
</organism>
<dbReference type="InterPro" id="IPR024711">
    <property type="entry name" value="Catalase_clade1/3"/>
</dbReference>
<dbReference type="PANTHER" id="PTHR11465:SF9">
    <property type="entry name" value="CATALASE"/>
    <property type="match status" value="1"/>
</dbReference>
<evidence type="ECO:0000259" key="9">
    <source>
        <dbReference type="SMART" id="SM01060"/>
    </source>
</evidence>
<dbReference type="Proteomes" id="UP001200604">
    <property type="component" value="Unassembled WGS sequence"/>
</dbReference>
<evidence type="ECO:0000256" key="2">
    <source>
        <dbReference type="ARBA" id="ARBA00022559"/>
    </source>
</evidence>
<dbReference type="SMART" id="SM01060">
    <property type="entry name" value="Catalase"/>
    <property type="match status" value="1"/>
</dbReference>
<gene>
    <name evidence="10" type="ORF">L3H44_08700</name>
</gene>
<evidence type="ECO:0000256" key="3">
    <source>
        <dbReference type="ARBA" id="ARBA00022617"/>
    </source>
</evidence>
<evidence type="ECO:0000256" key="6">
    <source>
        <dbReference type="ARBA" id="ARBA00023004"/>
    </source>
</evidence>
<dbReference type="InterPro" id="IPR020835">
    <property type="entry name" value="Catalase_sf"/>
</dbReference>
<dbReference type="EMBL" id="JAKJKU010000004">
    <property type="protein sequence ID" value="MCF6774482.1"/>
    <property type="molecule type" value="Genomic_DNA"/>
</dbReference>
<dbReference type="GeneID" id="92727737"/>
<dbReference type="PRINTS" id="PR00067">
    <property type="entry name" value="CATALASE"/>
</dbReference>
<feature type="region of interest" description="Disordered" evidence="8">
    <location>
        <begin position="1"/>
        <end position="53"/>
    </location>
</feature>
<keyword evidence="4" id="KW-0479">Metal-binding</keyword>
<dbReference type="Gene3D" id="2.40.180.10">
    <property type="entry name" value="Catalase core domain"/>
    <property type="match status" value="1"/>
</dbReference>
<evidence type="ECO:0000256" key="8">
    <source>
        <dbReference type="SAM" id="MobiDB-lite"/>
    </source>
</evidence>
<protein>
    <submittedName>
        <fullName evidence="10">Catalase</fullName>
    </submittedName>
</protein>
<name>A0ABS9HKZ3_9CORY</name>
<keyword evidence="3" id="KW-0349">Heme</keyword>
<accession>A0ABS9HKZ3</accession>
<evidence type="ECO:0000313" key="10">
    <source>
        <dbReference type="EMBL" id="MCF6774482.1"/>
    </source>
</evidence>